<dbReference type="SUPFAM" id="SSF117023">
    <property type="entry name" value="DNA primase DnaG, C-terminal domain"/>
    <property type="match status" value="1"/>
</dbReference>
<dbReference type="InterPro" id="IPR034151">
    <property type="entry name" value="TOPRIM_DnaG_bac"/>
</dbReference>
<dbReference type="Pfam" id="PF01807">
    <property type="entry name" value="Zn_ribbon_DnaG"/>
    <property type="match status" value="1"/>
</dbReference>
<dbReference type="EC" id="2.7.7.101" evidence="12"/>
<evidence type="ECO:0000256" key="11">
    <source>
        <dbReference type="ARBA" id="ARBA00023163"/>
    </source>
</evidence>
<dbReference type="CDD" id="cd03364">
    <property type="entry name" value="TOPRIM_DnaG_primases"/>
    <property type="match status" value="1"/>
</dbReference>
<dbReference type="SMART" id="SM00400">
    <property type="entry name" value="ZnF_CHCC"/>
    <property type="match status" value="1"/>
</dbReference>
<dbReference type="Gene3D" id="3.90.980.10">
    <property type="entry name" value="DNA primase, catalytic core, N-terminal domain"/>
    <property type="match status" value="1"/>
</dbReference>
<dbReference type="GO" id="GO:1990077">
    <property type="term" value="C:primosome complex"/>
    <property type="evidence" value="ECO:0007669"/>
    <property type="project" value="UniProtKB-KW"/>
</dbReference>
<reference evidence="14 15" key="1">
    <citation type="submission" date="2015-05" db="EMBL/GenBank/DDBJ databases">
        <title>Genome sequences of Pluralibacter gergoviae.</title>
        <authorList>
            <person name="Greninger A.L."/>
            <person name="Miller S."/>
        </authorList>
    </citation>
    <scope>NUCLEOTIDE SEQUENCE [LARGE SCALE GENOMIC DNA]</scope>
    <source>
        <strain evidence="14 15">JS81F13</strain>
    </source>
</reference>
<dbReference type="FunFam" id="3.90.580.10:FF:000001">
    <property type="entry name" value="DNA primase"/>
    <property type="match status" value="1"/>
</dbReference>
<comment type="subunit">
    <text evidence="12">Monomer. Interacts with DnaB.</text>
</comment>
<evidence type="ECO:0000256" key="5">
    <source>
        <dbReference type="ARBA" id="ARBA00022705"/>
    </source>
</evidence>
<dbReference type="Gene3D" id="3.40.1360.10">
    <property type="match status" value="1"/>
</dbReference>
<dbReference type="Pfam" id="PF10410">
    <property type="entry name" value="DnaB_bind"/>
    <property type="match status" value="1"/>
</dbReference>
<dbReference type="InterPro" id="IPR006295">
    <property type="entry name" value="DNA_primase_DnaG"/>
</dbReference>
<keyword evidence="5 12" id="KW-0235">DNA replication</keyword>
<dbReference type="PANTHER" id="PTHR30313:SF2">
    <property type="entry name" value="DNA PRIMASE"/>
    <property type="match status" value="1"/>
</dbReference>
<dbReference type="PATRIC" id="fig|61647.15.peg.1014"/>
<dbReference type="NCBIfam" id="TIGR01391">
    <property type="entry name" value="dnaG"/>
    <property type="match status" value="1"/>
</dbReference>
<dbReference type="Pfam" id="PF08278">
    <property type="entry name" value="DnaG_DnaB_bind"/>
    <property type="match status" value="1"/>
</dbReference>
<keyword evidence="8 12" id="KW-0862">Zinc</keyword>
<dbReference type="SMART" id="SM00766">
    <property type="entry name" value="DnaG_DnaB_bind"/>
    <property type="match status" value="1"/>
</dbReference>
<name>A0A0J5LS69_PLUGE</name>
<dbReference type="EMBL" id="LDZF01000014">
    <property type="protein sequence ID" value="KMK12864.1"/>
    <property type="molecule type" value="Genomic_DNA"/>
</dbReference>
<dbReference type="RefSeq" id="WP_048279362.1">
    <property type="nucleotide sequence ID" value="NZ_LDZF01000014.1"/>
</dbReference>
<dbReference type="Pfam" id="PF13155">
    <property type="entry name" value="Toprim_2"/>
    <property type="match status" value="1"/>
</dbReference>
<evidence type="ECO:0000256" key="8">
    <source>
        <dbReference type="ARBA" id="ARBA00022833"/>
    </source>
</evidence>
<dbReference type="InterPro" id="IPR036977">
    <property type="entry name" value="DNA_primase_Znf_CHC2"/>
</dbReference>
<evidence type="ECO:0000256" key="9">
    <source>
        <dbReference type="ARBA" id="ARBA00022842"/>
    </source>
</evidence>
<evidence type="ECO:0000256" key="10">
    <source>
        <dbReference type="ARBA" id="ARBA00023125"/>
    </source>
</evidence>
<sequence>MAGRIPRVFINDLLARTDIVDLIDARVKLKKQGKNFHACCPFHNEKTPSFTVNGEKQFYHCFGCGAHGNAIDFLMNYDKLEFVETVEELAAMHNLEVPYEAGSGPTQIERHQRQNLYQLMEGLNAFYQQSLNQPNADLARQYLAKRGLSSEVISRFAIGYAPPGWDNVLKRFGANRENKQSLIDAGMLVTNDQGRSYDRFRERVMFPIRDKRGRVIGFGGRVLGDGMPKYLNSPETDIFHKGRQLYGLYEAQQAAAEPQRLLVVEGYMDVVALAQYDINYAVASLGTSTTADHIQLLFRVTHNVICCYDGDRAGRDAAWRALETALPYMTDGRQLRFMFLPDGEDPDTLVRKEGKAAFEARMEQAQPLSTFLFNSLLPQADLTSPDGKTQLAALSLPLITQIPGETLRIQLRQILSNKIGIFDDTQLDRLIPKQAENGSNRPAPQLKRTPMRILIGLLVQNPELAAVVPPLSGLDPKKQPGLGLFSELVNTCLSQPGLTTGQLLEQYRGTNEAATLEKLSVWTDIRDENVEKMFTDTLNHILDSILELRQEELIARDRTHGLSNEERMEFWQIRQALEKK</sequence>
<evidence type="ECO:0000313" key="15">
    <source>
        <dbReference type="Proteomes" id="UP000036196"/>
    </source>
</evidence>
<dbReference type="InterPro" id="IPR037068">
    <property type="entry name" value="DNA_primase_core_N_sf"/>
</dbReference>
<evidence type="ECO:0000256" key="1">
    <source>
        <dbReference type="ARBA" id="ARBA00022478"/>
    </source>
</evidence>
<organism evidence="14 15">
    <name type="scientific">Pluralibacter gergoviae</name>
    <name type="common">Enterobacter gergoviae</name>
    <dbReference type="NCBI Taxonomy" id="61647"/>
    <lineage>
        <taxon>Bacteria</taxon>
        <taxon>Pseudomonadati</taxon>
        <taxon>Pseudomonadota</taxon>
        <taxon>Gammaproteobacteria</taxon>
        <taxon>Enterobacterales</taxon>
        <taxon>Enterobacteriaceae</taxon>
        <taxon>Pluralibacter</taxon>
    </lineage>
</organism>
<evidence type="ECO:0000256" key="12">
    <source>
        <dbReference type="HAMAP-Rule" id="MF_00974"/>
    </source>
</evidence>
<evidence type="ECO:0000259" key="13">
    <source>
        <dbReference type="PROSITE" id="PS50880"/>
    </source>
</evidence>
<dbReference type="HAMAP" id="MF_00974">
    <property type="entry name" value="DNA_primase_DnaG"/>
    <property type="match status" value="1"/>
</dbReference>
<dbReference type="GO" id="GO:0005737">
    <property type="term" value="C:cytoplasm"/>
    <property type="evidence" value="ECO:0007669"/>
    <property type="project" value="TreeGrafter"/>
</dbReference>
<accession>A0A0J5LS69</accession>
<dbReference type="FunFam" id="3.40.1360.10:FF:000002">
    <property type="entry name" value="DNA primase"/>
    <property type="match status" value="1"/>
</dbReference>
<keyword evidence="15" id="KW-1185">Reference proteome</keyword>
<dbReference type="GO" id="GO:0003677">
    <property type="term" value="F:DNA binding"/>
    <property type="evidence" value="ECO:0007669"/>
    <property type="project" value="UniProtKB-KW"/>
</dbReference>
<dbReference type="Gene3D" id="3.90.580.10">
    <property type="entry name" value="Zinc finger, CHC2-type domain"/>
    <property type="match status" value="1"/>
</dbReference>
<dbReference type="SUPFAM" id="SSF56731">
    <property type="entry name" value="DNA primase core"/>
    <property type="match status" value="1"/>
</dbReference>
<keyword evidence="2 12" id="KW-0639">Primosome</keyword>
<keyword evidence="11 12" id="KW-0804">Transcription</keyword>
<keyword evidence="1 12" id="KW-0240">DNA-directed RNA polymerase</keyword>
<dbReference type="Gene3D" id="1.10.860.10">
    <property type="entry name" value="DNAb Helicase, Chain A"/>
    <property type="match status" value="1"/>
</dbReference>
<comment type="domain">
    <text evidence="12">Contains an N-terminal zinc-binding domain, a central core domain that contains the primase activity, and a C-terminal DnaB-binding domain.</text>
</comment>
<dbReference type="InterPro" id="IPR013173">
    <property type="entry name" value="DNA_primase_DnaG_DnaB-bd_dom"/>
</dbReference>
<dbReference type="GO" id="GO:0008270">
    <property type="term" value="F:zinc ion binding"/>
    <property type="evidence" value="ECO:0007669"/>
    <property type="project" value="UniProtKB-UniRule"/>
</dbReference>
<keyword evidence="6 12" id="KW-0479">Metal-binding</keyword>
<dbReference type="SUPFAM" id="SSF57783">
    <property type="entry name" value="Zinc beta-ribbon"/>
    <property type="match status" value="1"/>
</dbReference>
<dbReference type="GO" id="GO:0000428">
    <property type="term" value="C:DNA-directed RNA polymerase complex"/>
    <property type="evidence" value="ECO:0007669"/>
    <property type="project" value="UniProtKB-KW"/>
</dbReference>
<dbReference type="FunFam" id="3.90.980.10:FF:000001">
    <property type="entry name" value="DNA primase"/>
    <property type="match status" value="1"/>
</dbReference>
<feature type="zinc finger region" description="CHC2-type" evidence="12">
    <location>
        <begin position="40"/>
        <end position="64"/>
    </location>
</feature>
<dbReference type="InterPro" id="IPR013264">
    <property type="entry name" value="DNAG_N"/>
</dbReference>
<dbReference type="InterPro" id="IPR016136">
    <property type="entry name" value="DNA_helicase_N/primase_C"/>
</dbReference>
<gene>
    <name evidence="12 14" type="primary">dnaG</name>
    <name evidence="14" type="ORF">ABW06_14195</name>
</gene>
<dbReference type="InterPro" id="IPR019475">
    <property type="entry name" value="DNA_primase_DnaB-bd"/>
</dbReference>
<comment type="similarity">
    <text evidence="12">Belongs to the DnaG primase family.</text>
</comment>
<dbReference type="InterPro" id="IPR050219">
    <property type="entry name" value="DnaG_primase"/>
</dbReference>
<dbReference type="eggNOG" id="COG0358">
    <property type="taxonomic scope" value="Bacteria"/>
</dbReference>
<comment type="cofactor">
    <cofactor evidence="12">
        <name>Zn(2+)</name>
        <dbReference type="ChEBI" id="CHEBI:29105"/>
    </cofactor>
    <text evidence="12">Binds 1 zinc ion per monomer.</text>
</comment>
<dbReference type="SMART" id="SM00493">
    <property type="entry name" value="TOPRIM"/>
    <property type="match status" value="1"/>
</dbReference>
<evidence type="ECO:0000256" key="3">
    <source>
        <dbReference type="ARBA" id="ARBA00022679"/>
    </source>
</evidence>
<dbReference type="Gene3D" id="1.20.50.20">
    <property type="entry name" value="DnaG, RNA polymerase domain, helical bundle"/>
    <property type="match status" value="1"/>
</dbReference>
<evidence type="ECO:0000256" key="4">
    <source>
        <dbReference type="ARBA" id="ARBA00022695"/>
    </source>
</evidence>
<dbReference type="Pfam" id="PF08275">
    <property type="entry name" value="DNAG_N"/>
    <property type="match status" value="1"/>
</dbReference>
<keyword evidence="10 12" id="KW-0238">DNA-binding</keyword>
<feature type="domain" description="Toprim" evidence="13">
    <location>
        <begin position="259"/>
        <end position="341"/>
    </location>
</feature>
<comment type="function">
    <text evidence="12">RNA polymerase that catalyzes the synthesis of short RNA molecules used as primers for DNA polymerase during DNA replication.</text>
</comment>
<evidence type="ECO:0000256" key="7">
    <source>
        <dbReference type="ARBA" id="ARBA00022771"/>
    </source>
</evidence>
<dbReference type="STRING" id="61647.LG71_00435"/>
<dbReference type="Proteomes" id="UP000036196">
    <property type="component" value="Unassembled WGS sequence"/>
</dbReference>
<keyword evidence="3 12" id="KW-0808">Transferase</keyword>
<dbReference type="AlphaFoldDB" id="A0A0J5LS69"/>
<evidence type="ECO:0000313" key="14">
    <source>
        <dbReference type="EMBL" id="KMK12864.1"/>
    </source>
</evidence>
<dbReference type="InterPro" id="IPR006171">
    <property type="entry name" value="TOPRIM_dom"/>
</dbReference>
<comment type="caution">
    <text evidence="14">The sequence shown here is derived from an EMBL/GenBank/DDBJ whole genome shotgun (WGS) entry which is preliminary data.</text>
</comment>
<keyword evidence="4 12" id="KW-0548">Nucleotidyltransferase</keyword>
<evidence type="ECO:0000256" key="2">
    <source>
        <dbReference type="ARBA" id="ARBA00022515"/>
    </source>
</evidence>
<keyword evidence="9" id="KW-0460">Magnesium</keyword>
<dbReference type="PANTHER" id="PTHR30313">
    <property type="entry name" value="DNA PRIMASE"/>
    <property type="match status" value="1"/>
</dbReference>
<dbReference type="PROSITE" id="PS50880">
    <property type="entry name" value="TOPRIM"/>
    <property type="match status" value="1"/>
</dbReference>
<evidence type="ECO:0000256" key="6">
    <source>
        <dbReference type="ARBA" id="ARBA00022723"/>
    </source>
</evidence>
<dbReference type="GO" id="GO:0006269">
    <property type="term" value="P:DNA replication, synthesis of primer"/>
    <property type="evidence" value="ECO:0007669"/>
    <property type="project" value="UniProtKB-UniRule"/>
</dbReference>
<comment type="catalytic activity">
    <reaction evidence="12">
        <text>ssDNA + n NTP = ssDNA/pppN(pN)n-1 hybrid + (n-1) diphosphate.</text>
        <dbReference type="EC" id="2.7.7.101"/>
    </reaction>
</comment>
<protein>
    <recommendedName>
        <fullName evidence="12">DNA primase</fullName>
        <ecNumber evidence="12">2.7.7.101</ecNumber>
    </recommendedName>
</protein>
<keyword evidence="7 12" id="KW-0863">Zinc-finger</keyword>
<dbReference type="InterPro" id="IPR002694">
    <property type="entry name" value="Znf_CHC2"/>
</dbReference>
<dbReference type="InterPro" id="IPR030846">
    <property type="entry name" value="DnaG_bac"/>
</dbReference>
<proteinExistence type="inferred from homology"/>
<dbReference type="GO" id="GO:0003899">
    <property type="term" value="F:DNA-directed RNA polymerase activity"/>
    <property type="evidence" value="ECO:0007669"/>
    <property type="project" value="UniProtKB-UniRule"/>
</dbReference>